<organism evidence="2 3">
    <name type="scientific">Tothia fuscella</name>
    <dbReference type="NCBI Taxonomy" id="1048955"/>
    <lineage>
        <taxon>Eukaryota</taxon>
        <taxon>Fungi</taxon>
        <taxon>Dikarya</taxon>
        <taxon>Ascomycota</taxon>
        <taxon>Pezizomycotina</taxon>
        <taxon>Dothideomycetes</taxon>
        <taxon>Pleosporomycetidae</taxon>
        <taxon>Venturiales</taxon>
        <taxon>Cylindrosympodiaceae</taxon>
        <taxon>Tothia</taxon>
    </lineage>
</organism>
<protein>
    <submittedName>
        <fullName evidence="2">Uncharacterized protein</fullName>
    </submittedName>
</protein>
<evidence type="ECO:0000313" key="2">
    <source>
        <dbReference type="EMBL" id="KAF2435990.1"/>
    </source>
</evidence>
<proteinExistence type="predicted"/>
<dbReference type="AlphaFoldDB" id="A0A9P4P296"/>
<dbReference type="Proteomes" id="UP000800235">
    <property type="component" value="Unassembled WGS sequence"/>
</dbReference>
<dbReference type="EMBL" id="MU007011">
    <property type="protein sequence ID" value="KAF2435990.1"/>
    <property type="molecule type" value="Genomic_DNA"/>
</dbReference>
<comment type="caution">
    <text evidence="2">The sequence shown here is derived from an EMBL/GenBank/DDBJ whole genome shotgun (WGS) entry which is preliminary data.</text>
</comment>
<evidence type="ECO:0000256" key="1">
    <source>
        <dbReference type="SAM" id="MobiDB-lite"/>
    </source>
</evidence>
<keyword evidence="3" id="KW-1185">Reference proteome</keyword>
<feature type="region of interest" description="Disordered" evidence="1">
    <location>
        <begin position="36"/>
        <end position="117"/>
    </location>
</feature>
<sequence>MCLSGKPLGGRMSTVIKEMNLNGWVMYCDGKVHTTNTKPGNTGPGPASVPASSAPEAPSPAKSASSPSKGNSNPAKGASGHAKATAGSPTRGFHEQPEDEAVYAPQPEDIDFVAPPQIVDSDLLETVLNPDFEASTGVWEADVSLPEDEQLDQAPQPRKGAGKDRRGRHGPIAVLEEVVLVERHFVA</sequence>
<reference evidence="2" key="1">
    <citation type="journal article" date="2020" name="Stud. Mycol.">
        <title>101 Dothideomycetes genomes: a test case for predicting lifestyles and emergence of pathogens.</title>
        <authorList>
            <person name="Haridas S."/>
            <person name="Albert R."/>
            <person name="Binder M."/>
            <person name="Bloem J."/>
            <person name="Labutti K."/>
            <person name="Salamov A."/>
            <person name="Andreopoulos B."/>
            <person name="Baker S."/>
            <person name="Barry K."/>
            <person name="Bills G."/>
            <person name="Bluhm B."/>
            <person name="Cannon C."/>
            <person name="Castanera R."/>
            <person name="Culley D."/>
            <person name="Daum C."/>
            <person name="Ezra D."/>
            <person name="Gonzalez J."/>
            <person name="Henrissat B."/>
            <person name="Kuo A."/>
            <person name="Liang C."/>
            <person name="Lipzen A."/>
            <person name="Lutzoni F."/>
            <person name="Magnuson J."/>
            <person name="Mondo S."/>
            <person name="Nolan M."/>
            <person name="Ohm R."/>
            <person name="Pangilinan J."/>
            <person name="Park H.-J."/>
            <person name="Ramirez L."/>
            <person name="Alfaro M."/>
            <person name="Sun H."/>
            <person name="Tritt A."/>
            <person name="Yoshinaga Y."/>
            <person name="Zwiers L.-H."/>
            <person name="Turgeon B."/>
            <person name="Goodwin S."/>
            <person name="Spatafora J."/>
            <person name="Crous P."/>
            <person name="Grigoriev I."/>
        </authorList>
    </citation>
    <scope>NUCLEOTIDE SEQUENCE</scope>
    <source>
        <strain evidence="2">CBS 130266</strain>
    </source>
</reference>
<feature type="region of interest" description="Disordered" evidence="1">
    <location>
        <begin position="138"/>
        <end position="169"/>
    </location>
</feature>
<name>A0A9P4P296_9PEZI</name>
<evidence type="ECO:0000313" key="3">
    <source>
        <dbReference type="Proteomes" id="UP000800235"/>
    </source>
</evidence>
<gene>
    <name evidence="2" type="ORF">EJ08DRAFT_624412</name>
</gene>
<accession>A0A9P4P296</accession>
<feature type="compositionally biased region" description="Low complexity" evidence="1">
    <location>
        <begin position="36"/>
        <end position="76"/>
    </location>
</feature>